<gene>
    <name evidence="1" type="ORF">MM415A02993_0006</name>
    <name evidence="2" type="ORF">MM415B03495_0010</name>
</gene>
<reference evidence="2" key="1">
    <citation type="submission" date="2020-03" db="EMBL/GenBank/DDBJ databases">
        <title>The deep terrestrial virosphere.</title>
        <authorList>
            <person name="Holmfeldt K."/>
            <person name="Nilsson E."/>
            <person name="Simone D."/>
            <person name="Lopez-Fernandez M."/>
            <person name="Wu X."/>
            <person name="de Brujin I."/>
            <person name="Lundin D."/>
            <person name="Andersson A."/>
            <person name="Bertilsson S."/>
            <person name="Dopson M."/>
        </authorList>
    </citation>
    <scope>NUCLEOTIDE SEQUENCE</scope>
    <source>
        <strain evidence="1">MM415A02993</strain>
        <strain evidence="2">MM415B03495</strain>
    </source>
</reference>
<dbReference type="InterPro" id="IPR036280">
    <property type="entry name" value="Multihaem_cyt_sf"/>
</dbReference>
<name>A0A6M3L8D2_9ZZZZ</name>
<dbReference type="EMBL" id="MT141907">
    <property type="protein sequence ID" value="QJA71880.1"/>
    <property type="molecule type" value="Genomic_DNA"/>
</dbReference>
<organism evidence="2">
    <name type="scientific">viral metagenome</name>
    <dbReference type="NCBI Taxonomy" id="1070528"/>
    <lineage>
        <taxon>unclassified sequences</taxon>
        <taxon>metagenomes</taxon>
        <taxon>organismal metagenomes</taxon>
    </lineage>
</organism>
<accession>A0A6M3L8D2</accession>
<sequence>MVNMISDEKVELLLDLAAAGKSIRAMAKIVGVAKQTAQNYQQAYKCLKEEEENKGGNKMVIDLYNSEKSPCFGCHQHRDKNHEDCVSCDLRIKYMNVFNLPESKLKSDSDRAEILTPPPSLKPVNTKICRGPLCKKINPKGIVHPLETFGKNRREKDGLQKWCKKCQTDSVTRSKQKKTGKGTAAQPVAIITFRSRDDIFKETLKKMEELKTFHQKELEKIDIAILAIKNVNI</sequence>
<dbReference type="SUPFAM" id="SSF48695">
    <property type="entry name" value="Multiheme cytochromes"/>
    <property type="match status" value="1"/>
</dbReference>
<proteinExistence type="predicted"/>
<protein>
    <submittedName>
        <fullName evidence="2">Uncharacterized protein</fullName>
    </submittedName>
</protein>
<evidence type="ECO:0000313" key="1">
    <source>
        <dbReference type="EMBL" id="QJA71880.1"/>
    </source>
</evidence>
<dbReference type="EMBL" id="MT142957">
    <property type="protein sequence ID" value="QJA91056.1"/>
    <property type="molecule type" value="Genomic_DNA"/>
</dbReference>
<dbReference type="AlphaFoldDB" id="A0A6M3L8D2"/>
<evidence type="ECO:0000313" key="2">
    <source>
        <dbReference type="EMBL" id="QJA91056.1"/>
    </source>
</evidence>